<dbReference type="Proteomes" id="UP001446871">
    <property type="component" value="Unassembled WGS sequence"/>
</dbReference>
<feature type="region of interest" description="Disordered" evidence="1">
    <location>
        <begin position="158"/>
        <end position="197"/>
    </location>
</feature>
<keyword evidence="3" id="KW-1185">Reference proteome</keyword>
<evidence type="ECO:0000256" key="1">
    <source>
        <dbReference type="SAM" id="MobiDB-lite"/>
    </source>
</evidence>
<accession>A0ABR1W3F0</accession>
<dbReference type="EMBL" id="JAQQWM010000002">
    <property type="protein sequence ID" value="KAK8078013.1"/>
    <property type="molecule type" value="Genomic_DNA"/>
</dbReference>
<comment type="caution">
    <text evidence="2">The sequence shown here is derived from an EMBL/GenBank/DDBJ whole genome shotgun (WGS) entry which is preliminary data.</text>
</comment>
<keyword evidence="2" id="KW-0808">Transferase</keyword>
<evidence type="ECO:0000313" key="3">
    <source>
        <dbReference type="Proteomes" id="UP001446871"/>
    </source>
</evidence>
<dbReference type="InterPro" id="IPR011009">
    <property type="entry name" value="Kinase-like_dom_sf"/>
</dbReference>
<organism evidence="2 3">
    <name type="scientific">Apiospora saccharicola</name>
    <dbReference type="NCBI Taxonomy" id="335842"/>
    <lineage>
        <taxon>Eukaryota</taxon>
        <taxon>Fungi</taxon>
        <taxon>Dikarya</taxon>
        <taxon>Ascomycota</taxon>
        <taxon>Pezizomycotina</taxon>
        <taxon>Sordariomycetes</taxon>
        <taxon>Xylariomycetidae</taxon>
        <taxon>Amphisphaeriales</taxon>
        <taxon>Apiosporaceae</taxon>
        <taxon>Apiospora</taxon>
    </lineage>
</organism>
<protein>
    <submittedName>
        <fullName evidence="2">Serine/threonine-protein kinase sck1</fullName>
    </submittedName>
</protein>
<dbReference type="SUPFAM" id="SSF56112">
    <property type="entry name" value="Protein kinase-like (PK-like)"/>
    <property type="match status" value="1"/>
</dbReference>
<dbReference type="Gene3D" id="1.10.510.10">
    <property type="entry name" value="Transferase(Phosphotransferase) domain 1"/>
    <property type="match status" value="1"/>
</dbReference>
<reference evidence="2 3" key="1">
    <citation type="submission" date="2023-01" db="EMBL/GenBank/DDBJ databases">
        <title>Analysis of 21 Apiospora genomes using comparative genomics revels a genus with tremendous synthesis potential of carbohydrate active enzymes and secondary metabolites.</title>
        <authorList>
            <person name="Sorensen T."/>
        </authorList>
    </citation>
    <scope>NUCLEOTIDE SEQUENCE [LARGE SCALE GENOMIC DNA]</scope>
    <source>
        <strain evidence="2 3">CBS 83171</strain>
    </source>
</reference>
<dbReference type="GO" id="GO:0016301">
    <property type="term" value="F:kinase activity"/>
    <property type="evidence" value="ECO:0007669"/>
    <property type="project" value="UniProtKB-KW"/>
</dbReference>
<feature type="compositionally biased region" description="Low complexity" evidence="1">
    <location>
        <begin position="158"/>
        <end position="190"/>
    </location>
</feature>
<keyword evidence="2" id="KW-0418">Kinase</keyword>
<name>A0ABR1W3F0_9PEZI</name>
<feature type="region of interest" description="Disordered" evidence="1">
    <location>
        <begin position="73"/>
        <end position="111"/>
    </location>
</feature>
<sequence>MAAADVTNMAPKDYPAPEMLLDEAGYTNMVHFWSLGASVFEMRCGWSPFRGRCRRNNRVEPRSSGHQCYHCHYHHSSPRSGPKNEETAPVTAARPRQKTTTLTPAAPTASLNPAACCSPKLTAEEDDAAASKAPGDDEDDAALAVAAEEQVVGEFLPTQQTPPAAPAAPAVPKTPVAPKTPAGSKALKAPPIIPPPL</sequence>
<feature type="compositionally biased region" description="Low complexity" evidence="1">
    <location>
        <begin position="99"/>
        <end position="111"/>
    </location>
</feature>
<gene>
    <name evidence="2" type="ORF">PG996_004183</name>
</gene>
<evidence type="ECO:0000313" key="2">
    <source>
        <dbReference type="EMBL" id="KAK8078013.1"/>
    </source>
</evidence>
<proteinExistence type="predicted"/>